<comment type="caution">
    <text evidence="2">The sequence shown here is derived from an EMBL/GenBank/DDBJ whole genome shotgun (WGS) entry which is preliminary data.</text>
</comment>
<dbReference type="GO" id="GO:0003676">
    <property type="term" value="F:nucleic acid binding"/>
    <property type="evidence" value="ECO:0007669"/>
    <property type="project" value="InterPro"/>
</dbReference>
<sequence>MVKELRAISLAKWFHPPSGVIKLNWDAAVRPSSEFISVGSVSWDEVGVVVVAFSKCVQGHFSAENSELIAIREELHLVSRLGFDMGLVECDASRVSQGLNRPYLAANALLFQDVKSLMININCGFYHYILPEGTKWPIN</sequence>
<evidence type="ECO:0000259" key="1">
    <source>
        <dbReference type="Pfam" id="PF13456"/>
    </source>
</evidence>
<dbReference type="Pfam" id="PF13456">
    <property type="entry name" value="RVT_3"/>
    <property type="match status" value="1"/>
</dbReference>
<proteinExistence type="predicted"/>
<dbReference type="GO" id="GO:0004523">
    <property type="term" value="F:RNA-DNA hybrid ribonuclease activity"/>
    <property type="evidence" value="ECO:0007669"/>
    <property type="project" value="InterPro"/>
</dbReference>
<dbReference type="PANTHER" id="PTHR47723:SF19">
    <property type="entry name" value="POLYNUCLEOTIDYL TRANSFERASE, RIBONUCLEASE H-LIKE SUPERFAMILY PROTEIN"/>
    <property type="match status" value="1"/>
</dbReference>
<organism evidence="2 3">
    <name type="scientific">Trema orientale</name>
    <name type="common">Charcoal tree</name>
    <name type="synonym">Celtis orientalis</name>
    <dbReference type="NCBI Taxonomy" id="63057"/>
    <lineage>
        <taxon>Eukaryota</taxon>
        <taxon>Viridiplantae</taxon>
        <taxon>Streptophyta</taxon>
        <taxon>Embryophyta</taxon>
        <taxon>Tracheophyta</taxon>
        <taxon>Spermatophyta</taxon>
        <taxon>Magnoliopsida</taxon>
        <taxon>eudicotyledons</taxon>
        <taxon>Gunneridae</taxon>
        <taxon>Pentapetalae</taxon>
        <taxon>rosids</taxon>
        <taxon>fabids</taxon>
        <taxon>Rosales</taxon>
        <taxon>Cannabaceae</taxon>
        <taxon>Trema</taxon>
    </lineage>
</organism>
<dbReference type="InterPro" id="IPR053151">
    <property type="entry name" value="RNase_H-like"/>
</dbReference>
<protein>
    <recommendedName>
        <fullName evidence="1">RNase H type-1 domain-containing protein</fullName>
    </recommendedName>
</protein>
<keyword evidence="3" id="KW-1185">Reference proteome</keyword>
<name>A0A2P5EZV5_TREOI</name>
<evidence type="ECO:0000313" key="3">
    <source>
        <dbReference type="Proteomes" id="UP000237000"/>
    </source>
</evidence>
<dbReference type="PANTHER" id="PTHR47723">
    <property type="entry name" value="OS05G0353850 PROTEIN"/>
    <property type="match status" value="1"/>
</dbReference>
<dbReference type="Proteomes" id="UP000237000">
    <property type="component" value="Unassembled WGS sequence"/>
</dbReference>
<dbReference type="AlphaFoldDB" id="A0A2P5EZV5"/>
<feature type="domain" description="RNase H type-1" evidence="1">
    <location>
        <begin position="26"/>
        <end position="103"/>
    </location>
</feature>
<reference evidence="3" key="1">
    <citation type="submission" date="2016-06" db="EMBL/GenBank/DDBJ databases">
        <title>Parallel loss of symbiosis genes in relatives of nitrogen-fixing non-legume Parasponia.</title>
        <authorList>
            <person name="Van Velzen R."/>
            <person name="Holmer R."/>
            <person name="Bu F."/>
            <person name="Rutten L."/>
            <person name="Van Zeijl A."/>
            <person name="Liu W."/>
            <person name="Santuari L."/>
            <person name="Cao Q."/>
            <person name="Sharma T."/>
            <person name="Shen D."/>
            <person name="Roswanjaya Y."/>
            <person name="Wardhani T."/>
            <person name="Kalhor M.S."/>
            <person name="Jansen J."/>
            <person name="Van den Hoogen J."/>
            <person name="Gungor B."/>
            <person name="Hartog M."/>
            <person name="Hontelez J."/>
            <person name="Verver J."/>
            <person name="Yang W.-C."/>
            <person name="Schijlen E."/>
            <person name="Repin R."/>
            <person name="Schilthuizen M."/>
            <person name="Schranz E."/>
            <person name="Heidstra R."/>
            <person name="Miyata K."/>
            <person name="Fedorova E."/>
            <person name="Kohlen W."/>
            <person name="Bisseling T."/>
            <person name="Smit S."/>
            <person name="Geurts R."/>
        </authorList>
    </citation>
    <scope>NUCLEOTIDE SEQUENCE [LARGE SCALE GENOMIC DNA]</scope>
    <source>
        <strain evidence="3">cv. RG33-2</strain>
    </source>
</reference>
<dbReference type="InParanoid" id="A0A2P5EZV5"/>
<dbReference type="OrthoDB" id="1906820at2759"/>
<gene>
    <name evidence="2" type="ORF">TorRG33x02_130970</name>
</gene>
<dbReference type="InterPro" id="IPR002156">
    <property type="entry name" value="RNaseH_domain"/>
</dbReference>
<accession>A0A2P5EZV5</accession>
<evidence type="ECO:0000313" key="2">
    <source>
        <dbReference type="EMBL" id="PON91066.1"/>
    </source>
</evidence>
<dbReference type="EMBL" id="JXTC01000077">
    <property type="protein sequence ID" value="PON91066.1"/>
    <property type="molecule type" value="Genomic_DNA"/>
</dbReference>